<dbReference type="AlphaFoldDB" id="A0A177N4B3"/>
<dbReference type="InterPro" id="IPR013839">
    <property type="entry name" value="DNAligase_adenylation"/>
</dbReference>
<dbReference type="InterPro" id="IPR012340">
    <property type="entry name" value="NA-bd_OB-fold"/>
</dbReference>
<comment type="similarity">
    <text evidence="10">Belongs to the NAD-dependent DNA ligase family. LigA subfamily.</text>
</comment>
<sequence length="651" mass="72125">MLSDSQTHLLRQAGAVLQDIGEHRFCELCRHPQQIESAGDGELVAFLKIANALYRGGEPAISDSDYDFIFLAELKKRQPDHPLLHEVEPEPAFAGKTVDLPVMMLSTDKAYSRDEVERWAARIEKAAEELGKNFAELNFKITPKLDGYAAYDDGRMLYTRGDGRKGQDISRVFERGLQVANQGRRGLGAGEIVVSRSYFDRNLADFFDNPRNFQASVIKEKELDEHAQQAINDHAAVFYPFALLPAWTGSWAELIADFEGHVKTIWHKVDYDVDGVILEIADEALKTYLGATRHHHRWQLAYKENLETAEVRILQVVPQTSRSGRITPVAELEPTRLSGALLSRATAHHYKMVADKGIGPGSLIRLARSGEVIPKIEAVIRPAEPDIPEACPSCGHALIWDNDYLLCPNNLACPAQISNSMEHFFRVLKNNDGFGAATIKRLYEYGIRRVDQIYALDAEQFENMGFGPKQSQNLVDQLLRSRREAVEDWRFLAAFGVFRMGLGNCERLLAHHPLQNIFQLSEADIVAIEGFAEKTAAVITEGFANIKPLFDQLIALGFNLQASQAQPDENAHPLAGKTLVFTGTLHSGSRDELSKQAKAKGAKIGSSVSAKTDYLVAGDNVGANKTNAAREKGVTVISETEFLALLHGDAP</sequence>
<dbReference type="SUPFAM" id="SSF50249">
    <property type="entry name" value="Nucleic acid-binding proteins"/>
    <property type="match status" value="1"/>
</dbReference>
<keyword evidence="6 10" id="KW-0862">Zinc</keyword>
<dbReference type="PROSITE" id="PS50172">
    <property type="entry name" value="BRCT"/>
    <property type="match status" value="1"/>
</dbReference>
<dbReference type="GO" id="GO:0006281">
    <property type="term" value="P:DNA repair"/>
    <property type="evidence" value="ECO:0007669"/>
    <property type="project" value="UniProtKB-KW"/>
</dbReference>
<evidence type="ECO:0000256" key="3">
    <source>
        <dbReference type="ARBA" id="ARBA00022705"/>
    </source>
</evidence>
<accession>A0A177N4B3</accession>
<feature type="binding site" evidence="10">
    <location>
        <position position="303"/>
    </location>
    <ligand>
        <name>NAD(+)</name>
        <dbReference type="ChEBI" id="CHEBI:57540"/>
    </ligand>
</feature>
<keyword evidence="8 10" id="KW-0234">DNA repair</keyword>
<evidence type="ECO:0000256" key="6">
    <source>
        <dbReference type="ARBA" id="ARBA00022833"/>
    </source>
</evidence>
<dbReference type="Gene3D" id="3.40.50.10190">
    <property type="entry name" value="BRCT domain"/>
    <property type="match status" value="1"/>
</dbReference>
<dbReference type="GO" id="GO:0046872">
    <property type="term" value="F:metal ion binding"/>
    <property type="evidence" value="ECO:0007669"/>
    <property type="project" value="UniProtKB-KW"/>
</dbReference>
<keyword evidence="3 10" id="KW-0235">DNA replication</keyword>
<protein>
    <recommendedName>
        <fullName evidence="10">DNA ligase</fullName>
        <ecNumber evidence="10">6.5.1.2</ecNumber>
    </recommendedName>
    <alternativeName>
        <fullName evidence="10">Polydeoxyribonucleotide synthase [NAD(+)]</fullName>
    </alternativeName>
</protein>
<keyword evidence="5 10" id="KW-0227">DNA damage</keyword>
<dbReference type="Gene3D" id="1.10.150.20">
    <property type="entry name" value="5' to 3' exonuclease, C-terminal subdomain"/>
    <property type="match status" value="2"/>
</dbReference>
<evidence type="ECO:0000313" key="12">
    <source>
        <dbReference type="EMBL" id="OAI12323.1"/>
    </source>
</evidence>
<feature type="binding site" evidence="10">
    <location>
        <position position="191"/>
    </location>
    <ligand>
        <name>NAD(+)</name>
        <dbReference type="ChEBI" id="CHEBI:57540"/>
    </ligand>
</feature>
<dbReference type="PIRSF" id="PIRSF001604">
    <property type="entry name" value="LigA"/>
    <property type="match status" value="1"/>
</dbReference>
<dbReference type="InterPro" id="IPR001357">
    <property type="entry name" value="BRCT_dom"/>
</dbReference>
<dbReference type="Proteomes" id="UP000077857">
    <property type="component" value="Unassembled WGS sequence"/>
</dbReference>
<dbReference type="RefSeq" id="WP_064041895.1">
    <property type="nucleotide sequence ID" value="NZ_LUUJ01000110.1"/>
</dbReference>
<dbReference type="EC" id="6.5.1.2" evidence="10"/>
<feature type="active site" description="N6-AMP-lysine intermediate" evidence="10">
    <location>
        <position position="144"/>
    </location>
</feature>
<evidence type="ECO:0000256" key="10">
    <source>
        <dbReference type="HAMAP-Rule" id="MF_01588"/>
    </source>
</evidence>
<organism evidence="12 13">
    <name type="scientific">Methylomonas koyamae</name>
    <dbReference type="NCBI Taxonomy" id="702114"/>
    <lineage>
        <taxon>Bacteria</taxon>
        <taxon>Pseudomonadati</taxon>
        <taxon>Pseudomonadota</taxon>
        <taxon>Gammaproteobacteria</taxon>
        <taxon>Methylococcales</taxon>
        <taxon>Methylococcaceae</taxon>
        <taxon>Methylomonas</taxon>
    </lineage>
</organism>
<dbReference type="Pfam" id="PF00533">
    <property type="entry name" value="BRCT"/>
    <property type="match status" value="1"/>
</dbReference>
<evidence type="ECO:0000256" key="5">
    <source>
        <dbReference type="ARBA" id="ARBA00022763"/>
    </source>
</evidence>
<dbReference type="EMBL" id="LUUJ01000110">
    <property type="protein sequence ID" value="OAI12323.1"/>
    <property type="molecule type" value="Genomic_DNA"/>
</dbReference>
<dbReference type="InterPro" id="IPR036420">
    <property type="entry name" value="BRCT_dom_sf"/>
</dbReference>
<comment type="caution">
    <text evidence="12">The sequence shown here is derived from an EMBL/GenBank/DDBJ whole genome shotgun (WGS) entry which is preliminary data.</text>
</comment>
<dbReference type="InterPro" id="IPR010994">
    <property type="entry name" value="RuvA_2-like"/>
</dbReference>
<dbReference type="SMART" id="SM00532">
    <property type="entry name" value="LIGANc"/>
    <property type="match status" value="1"/>
</dbReference>
<evidence type="ECO:0000256" key="7">
    <source>
        <dbReference type="ARBA" id="ARBA00023027"/>
    </source>
</evidence>
<reference evidence="12 13" key="1">
    <citation type="submission" date="2016-03" db="EMBL/GenBank/DDBJ databases">
        <authorList>
            <person name="Ploux O."/>
        </authorList>
    </citation>
    <scope>NUCLEOTIDE SEQUENCE [LARGE SCALE GENOMIC DNA]</scope>
    <source>
        <strain evidence="12 13">R-45378</strain>
    </source>
</reference>
<dbReference type="SMART" id="SM00292">
    <property type="entry name" value="BRCT"/>
    <property type="match status" value="1"/>
</dbReference>
<evidence type="ECO:0000256" key="8">
    <source>
        <dbReference type="ARBA" id="ARBA00023204"/>
    </source>
</evidence>
<comment type="caution">
    <text evidence="10">Lacks conserved residue(s) required for the propagation of feature annotation.</text>
</comment>
<evidence type="ECO:0000313" key="13">
    <source>
        <dbReference type="Proteomes" id="UP000077857"/>
    </source>
</evidence>
<dbReference type="GO" id="GO:0006260">
    <property type="term" value="P:DNA replication"/>
    <property type="evidence" value="ECO:0007669"/>
    <property type="project" value="UniProtKB-KW"/>
</dbReference>
<evidence type="ECO:0000256" key="9">
    <source>
        <dbReference type="ARBA" id="ARBA00034005"/>
    </source>
</evidence>
<comment type="catalytic activity">
    <reaction evidence="9 10">
        <text>NAD(+) + (deoxyribonucleotide)n-3'-hydroxyl + 5'-phospho-(deoxyribonucleotide)m = (deoxyribonucleotide)n+m + AMP + beta-nicotinamide D-nucleotide.</text>
        <dbReference type="EC" id="6.5.1.2"/>
    </reaction>
</comment>
<keyword evidence="2 10" id="KW-0436">Ligase</keyword>
<dbReference type="Pfam" id="PF03120">
    <property type="entry name" value="OB_DNA_ligase"/>
    <property type="match status" value="1"/>
</dbReference>
<keyword evidence="7 10" id="KW-0520">NAD</keyword>
<feature type="binding site" evidence="10">
    <location>
        <begin position="63"/>
        <end position="67"/>
    </location>
    <ligand>
        <name>NAD(+)</name>
        <dbReference type="ChEBI" id="CHEBI:57540"/>
    </ligand>
</feature>
<feature type="binding site" evidence="10">
    <location>
        <position position="407"/>
    </location>
    <ligand>
        <name>Zn(2+)</name>
        <dbReference type="ChEBI" id="CHEBI:29105"/>
    </ligand>
</feature>
<dbReference type="SUPFAM" id="SSF56091">
    <property type="entry name" value="DNA ligase/mRNA capping enzyme, catalytic domain"/>
    <property type="match status" value="1"/>
</dbReference>
<proteinExistence type="inferred from homology"/>
<evidence type="ECO:0000259" key="11">
    <source>
        <dbReference type="PROSITE" id="PS50172"/>
    </source>
</evidence>
<gene>
    <name evidence="10" type="primary">ligA</name>
    <name evidence="12" type="ORF">A1507_02200</name>
</gene>
<name>A0A177N4B3_9GAMM</name>
<dbReference type="SUPFAM" id="SSF52113">
    <property type="entry name" value="BRCT domain"/>
    <property type="match status" value="1"/>
</dbReference>
<dbReference type="SUPFAM" id="SSF47781">
    <property type="entry name" value="RuvA domain 2-like"/>
    <property type="match status" value="1"/>
</dbReference>
<dbReference type="CDD" id="cd17748">
    <property type="entry name" value="BRCT_DNA_ligase_like"/>
    <property type="match status" value="1"/>
</dbReference>
<feature type="binding site" evidence="10">
    <location>
        <position position="413"/>
    </location>
    <ligand>
        <name>Zn(2+)</name>
        <dbReference type="ChEBI" id="CHEBI:29105"/>
    </ligand>
</feature>
<evidence type="ECO:0000256" key="2">
    <source>
        <dbReference type="ARBA" id="ARBA00022598"/>
    </source>
</evidence>
<feature type="binding site" evidence="10">
    <location>
        <position position="160"/>
    </location>
    <ligand>
        <name>NAD(+)</name>
        <dbReference type="ChEBI" id="CHEBI:57540"/>
    </ligand>
</feature>
<comment type="cofactor">
    <cofactor evidence="10">
        <name>Mg(2+)</name>
        <dbReference type="ChEBI" id="CHEBI:18420"/>
    </cofactor>
    <cofactor evidence="10">
        <name>Mn(2+)</name>
        <dbReference type="ChEBI" id="CHEBI:29035"/>
    </cofactor>
</comment>
<feature type="binding site" evidence="10">
    <location>
        <begin position="106"/>
        <end position="107"/>
    </location>
    <ligand>
        <name>NAD(+)</name>
        <dbReference type="ChEBI" id="CHEBI:57540"/>
    </ligand>
</feature>
<keyword evidence="10" id="KW-0460">Magnesium</keyword>
<feature type="binding site" evidence="10">
    <location>
        <position position="394"/>
    </location>
    <ligand>
        <name>Zn(2+)</name>
        <dbReference type="ChEBI" id="CHEBI:29105"/>
    </ligand>
</feature>
<dbReference type="OrthoDB" id="9759736at2"/>
<keyword evidence="4 10" id="KW-0479">Metal-binding</keyword>
<comment type="function">
    <text evidence="1 10">DNA ligase that catalyzes the formation of phosphodiester linkages between 5'-phosphoryl and 3'-hydroxyl groups in double-stranded DNA using NAD as a coenzyme and as the energy source for the reaction. It is essential for DNA replication and repair of damaged DNA.</text>
</comment>
<dbReference type="Pfam" id="PF01653">
    <property type="entry name" value="DNA_ligase_aden"/>
    <property type="match status" value="1"/>
</dbReference>
<dbReference type="Gene3D" id="3.30.1490.70">
    <property type="match status" value="1"/>
</dbReference>
<evidence type="ECO:0000256" key="4">
    <source>
        <dbReference type="ARBA" id="ARBA00022723"/>
    </source>
</evidence>
<feature type="domain" description="BRCT" evidence="11">
    <location>
        <begin position="569"/>
        <end position="651"/>
    </location>
</feature>
<feature type="binding site" evidence="10">
    <location>
        <position position="391"/>
    </location>
    <ligand>
        <name>Zn(2+)</name>
        <dbReference type="ChEBI" id="CHEBI:29105"/>
    </ligand>
</feature>
<dbReference type="InterPro" id="IPR013840">
    <property type="entry name" value="DNAligase_N"/>
</dbReference>
<dbReference type="Gene3D" id="3.30.470.30">
    <property type="entry name" value="DNA ligase/mRNA capping enzyme"/>
    <property type="match status" value="1"/>
</dbReference>
<dbReference type="HAMAP" id="MF_01588">
    <property type="entry name" value="DNA_ligase_A"/>
    <property type="match status" value="1"/>
</dbReference>
<keyword evidence="10" id="KW-0464">Manganese</keyword>
<evidence type="ECO:0000256" key="1">
    <source>
        <dbReference type="ARBA" id="ARBA00004067"/>
    </source>
</evidence>
<dbReference type="GO" id="GO:0003911">
    <property type="term" value="F:DNA ligase (NAD+) activity"/>
    <property type="evidence" value="ECO:0007669"/>
    <property type="project" value="UniProtKB-UniRule"/>
</dbReference>
<dbReference type="InterPro" id="IPR004150">
    <property type="entry name" value="NAD_DNA_ligase_OB"/>
</dbReference>
<dbReference type="InterPro" id="IPR001679">
    <property type="entry name" value="DNA_ligase"/>
</dbReference>
<dbReference type="Pfam" id="PF14520">
    <property type="entry name" value="HHH_5"/>
    <property type="match status" value="1"/>
</dbReference>
<dbReference type="Gene3D" id="2.40.50.140">
    <property type="entry name" value="Nucleic acid-binding proteins"/>
    <property type="match status" value="1"/>
</dbReference>